<gene>
    <name evidence="1" type="ORF">KPC_1323</name>
</gene>
<evidence type="ECO:0000313" key="1">
    <source>
        <dbReference type="EMBL" id="SPL70145.1"/>
    </source>
</evidence>
<accession>A0A2U3MXN2</accession>
<protein>
    <submittedName>
        <fullName evidence="1">Uncharacterized protein</fullName>
    </submittedName>
</protein>
<dbReference type="AlphaFoldDB" id="A0A2U3MXN2"/>
<evidence type="ECO:0000313" key="2">
    <source>
        <dbReference type="Proteomes" id="UP000245974"/>
    </source>
</evidence>
<keyword evidence="2" id="KW-1185">Reference proteome</keyword>
<name>A0A2U3MXN2_9GAMM</name>
<proteinExistence type="predicted"/>
<dbReference type="EMBL" id="OOGT01000044">
    <property type="protein sequence ID" value="SPL70145.1"/>
    <property type="molecule type" value="Genomic_DNA"/>
</dbReference>
<reference evidence="2" key="1">
    <citation type="submission" date="2018-03" db="EMBL/GenBank/DDBJ databases">
        <authorList>
            <person name="Blom J."/>
        </authorList>
    </citation>
    <scope>NUCLEOTIDE SEQUENCE [LARGE SCALE GENOMIC DNA]</scope>
    <source>
        <strain evidence="2">KPC-SM-21</strain>
    </source>
</reference>
<dbReference type="Proteomes" id="UP000245974">
    <property type="component" value="Unassembled WGS sequence"/>
</dbReference>
<dbReference type="InParanoid" id="A0A2U3MXN2"/>
<organism evidence="1 2">
    <name type="scientific">Acinetobacter stercoris</name>
    <dbReference type="NCBI Taxonomy" id="2126983"/>
    <lineage>
        <taxon>Bacteria</taxon>
        <taxon>Pseudomonadati</taxon>
        <taxon>Pseudomonadota</taxon>
        <taxon>Gammaproteobacteria</taxon>
        <taxon>Moraxellales</taxon>
        <taxon>Moraxellaceae</taxon>
        <taxon>Acinetobacter</taxon>
    </lineage>
</organism>
<sequence length="110" mass="13204">MTVKIFNDRILLNSYERLKSRELHVMSFKHIKRLVTKKNDANYFCSSFFISKVLFTQVCSQFLRNKCAMARVGYFPNLVIIRLGRYLHRFIFTEKVFSERFIPRLRKGVS</sequence>